<dbReference type="SUPFAM" id="SSF53474">
    <property type="entry name" value="alpha/beta-Hydrolases"/>
    <property type="match status" value="1"/>
</dbReference>
<evidence type="ECO:0000256" key="1">
    <source>
        <dbReference type="ARBA" id="ARBA00005598"/>
    </source>
</evidence>
<organism evidence="3 4">
    <name type="scientific">Astatotilapia calliptera</name>
    <name type="common">Eastern happy</name>
    <name type="synonym">Chromis callipterus</name>
    <dbReference type="NCBI Taxonomy" id="8154"/>
    <lineage>
        <taxon>Eukaryota</taxon>
        <taxon>Metazoa</taxon>
        <taxon>Chordata</taxon>
        <taxon>Craniata</taxon>
        <taxon>Vertebrata</taxon>
        <taxon>Euteleostomi</taxon>
        <taxon>Actinopterygii</taxon>
        <taxon>Neopterygii</taxon>
        <taxon>Teleostei</taxon>
        <taxon>Neoteleostei</taxon>
        <taxon>Acanthomorphata</taxon>
        <taxon>Ovalentaria</taxon>
        <taxon>Cichlomorphae</taxon>
        <taxon>Cichliformes</taxon>
        <taxon>Cichlidae</taxon>
        <taxon>African cichlids</taxon>
        <taxon>Pseudocrenilabrinae</taxon>
        <taxon>Haplochromini</taxon>
        <taxon>Astatotilapia</taxon>
    </lineage>
</organism>
<reference evidence="3" key="3">
    <citation type="submission" date="2025-08" db="UniProtKB">
        <authorList>
            <consortium name="Ensembl"/>
        </authorList>
    </citation>
    <scope>IDENTIFICATION</scope>
</reference>
<dbReference type="GeneTree" id="ENSGT00950000182872"/>
<gene>
    <name evidence="3" type="primary">NDRG4</name>
</gene>
<protein>
    <recommendedName>
        <fullName evidence="5">NDRG family member 4</fullName>
    </recommendedName>
</protein>
<comment type="similarity">
    <text evidence="1">Belongs to the NDRG family.</text>
</comment>
<dbReference type="InterPro" id="IPR004142">
    <property type="entry name" value="NDRG"/>
</dbReference>
<dbReference type="AlphaFoldDB" id="A0AAX7SX00"/>
<dbReference type="Pfam" id="PF03096">
    <property type="entry name" value="Ndr"/>
    <property type="match status" value="1"/>
</dbReference>
<reference evidence="3 4" key="1">
    <citation type="submission" date="2018-05" db="EMBL/GenBank/DDBJ databases">
        <authorList>
            <person name="Datahose"/>
        </authorList>
    </citation>
    <scope>NUCLEOTIDE SEQUENCE</scope>
</reference>
<dbReference type="Ensembl" id="ENSACLT00000073179.1">
    <property type="protein sequence ID" value="ENSACLP00000046796.1"/>
    <property type="gene ID" value="ENSACLG00000002809.2"/>
</dbReference>
<proteinExistence type="inferred from homology"/>
<evidence type="ECO:0000256" key="2">
    <source>
        <dbReference type="SAM" id="MobiDB-lite"/>
    </source>
</evidence>
<dbReference type="InterPro" id="IPR029058">
    <property type="entry name" value="AB_hydrolase_fold"/>
</dbReference>
<evidence type="ECO:0000313" key="4">
    <source>
        <dbReference type="Proteomes" id="UP000265100"/>
    </source>
</evidence>
<dbReference type="Proteomes" id="UP000265100">
    <property type="component" value="Chromosome 7"/>
</dbReference>
<reference evidence="3" key="4">
    <citation type="submission" date="2025-09" db="UniProtKB">
        <authorList>
            <consortium name="Ensembl"/>
        </authorList>
    </citation>
    <scope>IDENTIFICATION</scope>
</reference>
<dbReference type="PANTHER" id="PTHR11034">
    <property type="entry name" value="N-MYC DOWNSTREAM REGULATED"/>
    <property type="match status" value="1"/>
</dbReference>
<name>A0AAX7SX00_ASTCA</name>
<evidence type="ECO:0000313" key="3">
    <source>
        <dbReference type="Ensembl" id="ENSACLP00000046796.1"/>
    </source>
</evidence>
<feature type="region of interest" description="Disordered" evidence="2">
    <location>
        <begin position="318"/>
        <end position="340"/>
    </location>
</feature>
<dbReference type="Gene3D" id="3.40.50.1820">
    <property type="entry name" value="alpha/beta hydrolase"/>
    <property type="match status" value="1"/>
</dbReference>
<accession>A0AAX7SX00</accession>
<sequence>MRTSVHPRRSCLATMCEPPGKCLLLCISQEHDVETPYGMLHVVIRGAPKGNKPAILTYHDVGLNHKLCFNTFFSNEDMQEITKHFVVCHVDAPGQQTGASQFPQGYQYPTMDQLAGMLPTVVEHFGFKSIVGIGVGAGAYILAKFALIFPELVEGLVLLNIDPNGKGWIDWAATKLSGLTSALPDTVLPHLFSQEELVSNTELVQSYRQQINNNINHFNLQLFWNMYNRWKLKLSVFLSHINICNMNNKRNNKHKHAAFFFLNSSILSCPFQSEGLGDEPQWDSPGKLTEAFKYFLQGMGYMPSASMTRLARSRTASLTSGGSVEGSRSRACTHSDSTEGVGAVTHTMEVSC</sequence>
<evidence type="ECO:0008006" key="5">
    <source>
        <dbReference type="Google" id="ProtNLM"/>
    </source>
</evidence>
<keyword evidence="4" id="KW-1185">Reference proteome</keyword>
<reference evidence="4" key="2">
    <citation type="submission" date="2023-03" db="EMBL/GenBank/DDBJ databases">
        <authorList>
            <consortium name="Wellcome Sanger Institute Data Sharing"/>
        </authorList>
    </citation>
    <scope>NUCLEOTIDE SEQUENCE [LARGE SCALE GENOMIC DNA]</scope>
</reference>